<organism evidence="1 2">
    <name type="scientific">Rubroshorea leprosula</name>
    <dbReference type="NCBI Taxonomy" id="152421"/>
    <lineage>
        <taxon>Eukaryota</taxon>
        <taxon>Viridiplantae</taxon>
        <taxon>Streptophyta</taxon>
        <taxon>Embryophyta</taxon>
        <taxon>Tracheophyta</taxon>
        <taxon>Spermatophyta</taxon>
        <taxon>Magnoliopsida</taxon>
        <taxon>eudicotyledons</taxon>
        <taxon>Gunneridae</taxon>
        <taxon>Pentapetalae</taxon>
        <taxon>rosids</taxon>
        <taxon>malvids</taxon>
        <taxon>Malvales</taxon>
        <taxon>Dipterocarpaceae</taxon>
        <taxon>Rubroshorea</taxon>
    </lineage>
</organism>
<gene>
    <name evidence="1" type="ORF">SLEP1_g18325</name>
</gene>
<comment type="caution">
    <text evidence="1">The sequence shown here is derived from an EMBL/GenBank/DDBJ whole genome shotgun (WGS) entry which is preliminary data.</text>
</comment>
<accession>A0AAV5IX12</accession>
<dbReference type="EMBL" id="BPVZ01000025">
    <property type="protein sequence ID" value="GKV06426.1"/>
    <property type="molecule type" value="Genomic_DNA"/>
</dbReference>
<keyword evidence="2" id="KW-1185">Reference proteome</keyword>
<dbReference type="Proteomes" id="UP001054252">
    <property type="component" value="Unassembled WGS sequence"/>
</dbReference>
<protein>
    <submittedName>
        <fullName evidence="1">Uncharacterized protein</fullName>
    </submittedName>
</protein>
<evidence type="ECO:0000313" key="2">
    <source>
        <dbReference type="Proteomes" id="UP001054252"/>
    </source>
</evidence>
<proteinExistence type="predicted"/>
<reference evidence="1 2" key="1">
    <citation type="journal article" date="2021" name="Commun. Biol.">
        <title>The genome of Shorea leprosula (Dipterocarpaceae) highlights the ecological relevance of drought in aseasonal tropical rainforests.</title>
        <authorList>
            <person name="Ng K.K.S."/>
            <person name="Kobayashi M.J."/>
            <person name="Fawcett J.A."/>
            <person name="Hatakeyama M."/>
            <person name="Paape T."/>
            <person name="Ng C.H."/>
            <person name="Ang C.C."/>
            <person name="Tnah L.H."/>
            <person name="Lee C.T."/>
            <person name="Nishiyama T."/>
            <person name="Sese J."/>
            <person name="O'Brien M.J."/>
            <person name="Copetti D."/>
            <person name="Mohd Noor M.I."/>
            <person name="Ong R.C."/>
            <person name="Putra M."/>
            <person name="Sireger I.Z."/>
            <person name="Indrioko S."/>
            <person name="Kosugi Y."/>
            <person name="Izuno A."/>
            <person name="Isagi Y."/>
            <person name="Lee S.L."/>
            <person name="Shimizu K.K."/>
        </authorList>
    </citation>
    <scope>NUCLEOTIDE SEQUENCE [LARGE SCALE GENOMIC DNA]</scope>
    <source>
        <strain evidence="1">214</strain>
    </source>
</reference>
<name>A0AAV5IX12_9ROSI</name>
<evidence type="ECO:0000313" key="1">
    <source>
        <dbReference type="EMBL" id="GKV06426.1"/>
    </source>
</evidence>
<sequence>MARRGTRPWWGERDERFHTWERSGSTGGRGRAWKKMGKKGGRKMQICCFREKERKTQICYKINPLYSGFFVNKKKCEDKMRISGQFH</sequence>
<dbReference type="AlphaFoldDB" id="A0AAV5IX12"/>